<accession>A0A2C6KL36</accession>
<evidence type="ECO:0000313" key="3">
    <source>
        <dbReference type="Proteomes" id="UP000221165"/>
    </source>
</evidence>
<dbReference type="EMBL" id="MIGC01005206">
    <property type="protein sequence ID" value="PHJ17182.1"/>
    <property type="molecule type" value="Genomic_DNA"/>
</dbReference>
<dbReference type="VEuPathDB" id="ToxoDB:CSUI_008998"/>
<keyword evidence="1" id="KW-0472">Membrane</keyword>
<comment type="caution">
    <text evidence="2">The sequence shown here is derived from an EMBL/GenBank/DDBJ whole genome shotgun (WGS) entry which is preliminary data.</text>
</comment>
<organism evidence="2 3">
    <name type="scientific">Cystoisospora suis</name>
    <dbReference type="NCBI Taxonomy" id="483139"/>
    <lineage>
        <taxon>Eukaryota</taxon>
        <taxon>Sar</taxon>
        <taxon>Alveolata</taxon>
        <taxon>Apicomplexa</taxon>
        <taxon>Conoidasida</taxon>
        <taxon>Coccidia</taxon>
        <taxon>Eucoccidiorida</taxon>
        <taxon>Eimeriorina</taxon>
        <taxon>Sarcocystidae</taxon>
        <taxon>Cystoisospora</taxon>
    </lineage>
</organism>
<evidence type="ECO:0008006" key="4">
    <source>
        <dbReference type="Google" id="ProtNLM"/>
    </source>
</evidence>
<proteinExistence type="predicted"/>
<evidence type="ECO:0000313" key="2">
    <source>
        <dbReference type="EMBL" id="PHJ17182.1"/>
    </source>
</evidence>
<feature type="transmembrane region" description="Helical" evidence="1">
    <location>
        <begin position="41"/>
        <end position="59"/>
    </location>
</feature>
<name>A0A2C6KL36_9APIC</name>
<feature type="transmembrane region" description="Helical" evidence="1">
    <location>
        <begin position="75"/>
        <end position="97"/>
    </location>
</feature>
<dbReference type="RefSeq" id="XP_067918907.1">
    <property type="nucleotide sequence ID" value="XM_068069117.1"/>
</dbReference>
<protein>
    <recommendedName>
        <fullName evidence="4">Transmembrane protein</fullName>
    </recommendedName>
</protein>
<dbReference type="AlphaFoldDB" id="A0A2C6KL36"/>
<dbReference type="GeneID" id="94432328"/>
<reference evidence="2 3" key="1">
    <citation type="journal article" date="2017" name="Int. J. Parasitol.">
        <title>The genome of the protozoan parasite Cystoisospora suis and a reverse vaccinology approach to identify vaccine candidates.</title>
        <authorList>
            <person name="Palmieri N."/>
            <person name="Shrestha A."/>
            <person name="Ruttkowski B."/>
            <person name="Beck T."/>
            <person name="Vogl C."/>
            <person name="Tomley F."/>
            <person name="Blake D.P."/>
            <person name="Joachim A."/>
        </authorList>
    </citation>
    <scope>NUCLEOTIDE SEQUENCE [LARGE SCALE GENOMIC DNA]</scope>
    <source>
        <strain evidence="2 3">Wien I</strain>
    </source>
</reference>
<keyword evidence="1" id="KW-0812">Transmembrane</keyword>
<evidence type="ECO:0000256" key="1">
    <source>
        <dbReference type="SAM" id="Phobius"/>
    </source>
</evidence>
<feature type="transmembrane region" description="Helical" evidence="1">
    <location>
        <begin position="6"/>
        <end position="34"/>
    </location>
</feature>
<keyword evidence="1" id="KW-1133">Transmembrane helix</keyword>
<gene>
    <name evidence="2" type="ORF">CSUI_008998</name>
</gene>
<sequence length="110" mass="12686">MIDSSLSWVLFFFLSFSLSLLLSLSLILFLCVGVFGVYRDLSLYLSLLFFLFACEFRGLKSGLNSFTHSSMSLHLWYLFLFSSSLCCSQDSPLVKLWSSQRKLQRRGEIE</sequence>
<keyword evidence="3" id="KW-1185">Reference proteome</keyword>
<dbReference type="Proteomes" id="UP000221165">
    <property type="component" value="Unassembled WGS sequence"/>
</dbReference>